<feature type="compositionally biased region" description="Basic and acidic residues" evidence="1">
    <location>
        <begin position="174"/>
        <end position="197"/>
    </location>
</feature>
<dbReference type="AlphaFoldDB" id="A0A8T1QN21"/>
<keyword evidence="5" id="KW-1185">Reference proteome</keyword>
<dbReference type="InterPro" id="IPR000591">
    <property type="entry name" value="DEP_dom"/>
</dbReference>
<dbReference type="Proteomes" id="UP000811246">
    <property type="component" value="Chromosome 5"/>
</dbReference>
<name>A0A8T1QN21_CARIL</name>
<reference evidence="4" key="2">
    <citation type="submission" date="2021-01" db="EMBL/GenBank/DDBJ databases">
        <authorList>
            <person name="Lovell J.T."/>
            <person name="Bentley N."/>
            <person name="Bhattarai G."/>
            <person name="Jenkins J.W."/>
            <person name="Sreedasyam A."/>
            <person name="Alarcon Y."/>
            <person name="Bock C."/>
            <person name="Boston L."/>
            <person name="Carlson J."/>
            <person name="Cervantes K."/>
            <person name="Clermont K."/>
            <person name="Krom N."/>
            <person name="Kubenka K."/>
            <person name="Mamidi S."/>
            <person name="Mattison C."/>
            <person name="Monteros M."/>
            <person name="Pisani C."/>
            <person name="Plott C."/>
            <person name="Rajasekar S."/>
            <person name="Rhein H.S."/>
            <person name="Rohla C."/>
            <person name="Song M."/>
            <person name="Hilaire R.S."/>
            <person name="Shu S."/>
            <person name="Wells L."/>
            <person name="Wang X."/>
            <person name="Webber J."/>
            <person name="Heerema R.J."/>
            <person name="Klein P."/>
            <person name="Conner P."/>
            <person name="Grauke L."/>
            <person name="Grimwood J."/>
            <person name="Schmutz J."/>
            <person name="Randall J.J."/>
        </authorList>
    </citation>
    <scope>NUCLEOTIDE SEQUENCE</scope>
    <source>
        <tissue evidence="4">Leaf</tissue>
    </source>
</reference>
<accession>A0A8T1QN21</accession>
<dbReference type="GO" id="GO:0035556">
    <property type="term" value="P:intracellular signal transduction"/>
    <property type="evidence" value="ECO:0007669"/>
    <property type="project" value="InterPro"/>
</dbReference>
<evidence type="ECO:0000313" key="4">
    <source>
        <dbReference type="EMBL" id="KAG6714928.1"/>
    </source>
</evidence>
<dbReference type="PANTHER" id="PTHR46361">
    <property type="entry name" value="ELECTRON CARRIER/ PROTEIN DISULFIDE OXIDOREDUCTASE"/>
    <property type="match status" value="1"/>
</dbReference>
<comment type="caution">
    <text evidence="3">The sequence shown here is derived from an EMBL/GenBank/DDBJ whole genome shotgun (WGS) entry which is preliminary data.</text>
</comment>
<feature type="domain" description="DEP" evidence="2">
    <location>
        <begin position="356"/>
        <end position="429"/>
    </location>
</feature>
<protein>
    <recommendedName>
        <fullName evidence="2">DEP domain-containing protein</fullName>
    </recommendedName>
</protein>
<dbReference type="EMBL" id="CM031813">
    <property type="protein sequence ID" value="KAG6655658.1"/>
    <property type="molecule type" value="Genomic_DNA"/>
</dbReference>
<dbReference type="Pfam" id="PF00610">
    <property type="entry name" value="DEP"/>
    <property type="match status" value="1"/>
</dbReference>
<dbReference type="Pfam" id="PF00462">
    <property type="entry name" value="Glutaredoxin"/>
    <property type="match status" value="1"/>
</dbReference>
<feature type="region of interest" description="Disordered" evidence="1">
    <location>
        <begin position="85"/>
        <end position="112"/>
    </location>
</feature>
<dbReference type="EMBL" id="CM031829">
    <property type="protein sequence ID" value="KAG6714929.1"/>
    <property type="molecule type" value="Genomic_DNA"/>
</dbReference>
<dbReference type="InterPro" id="IPR006869">
    <property type="entry name" value="DUF547"/>
</dbReference>
<feature type="compositionally biased region" description="Basic and acidic residues" evidence="1">
    <location>
        <begin position="33"/>
        <end position="57"/>
    </location>
</feature>
<dbReference type="Pfam" id="PF04784">
    <property type="entry name" value="DUF547"/>
    <property type="match status" value="1"/>
</dbReference>
<feature type="region of interest" description="Disordered" evidence="1">
    <location>
        <begin position="162"/>
        <end position="197"/>
    </location>
</feature>
<organism evidence="3 5">
    <name type="scientific">Carya illinoinensis</name>
    <name type="common">Pecan</name>
    <dbReference type="NCBI Taxonomy" id="32201"/>
    <lineage>
        <taxon>Eukaryota</taxon>
        <taxon>Viridiplantae</taxon>
        <taxon>Streptophyta</taxon>
        <taxon>Embryophyta</taxon>
        <taxon>Tracheophyta</taxon>
        <taxon>Spermatophyta</taxon>
        <taxon>Magnoliopsida</taxon>
        <taxon>eudicotyledons</taxon>
        <taxon>Gunneridae</taxon>
        <taxon>Pentapetalae</taxon>
        <taxon>rosids</taxon>
        <taxon>fabids</taxon>
        <taxon>Fagales</taxon>
        <taxon>Juglandaceae</taxon>
        <taxon>Carya</taxon>
    </lineage>
</organism>
<dbReference type="EMBL" id="CM031813">
    <property type="protein sequence ID" value="KAG6655659.1"/>
    <property type="molecule type" value="Genomic_DNA"/>
</dbReference>
<dbReference type="PANTHER" id="PTHR46361:SF3">
    <property type="entry name" value="ELECTRON CARRIER_ PROTEIN DISULFIDE OXIDOREDUCTASE"/>
    <property type="match status" value="1"/>
</dbReference>
<dbReference type="SMART" id="SM00049">
    <property type="entry name" value="DEP"/>
    <property type="match status" value="1"/>
</dbReference>
<feature type="region of interest" description="Disordered" evidence="1">
    <location>
        <begin position="1"/>
        <end position="57"/>
    </location>
</feature>
<dbReference type="PROSITE" id="PS51354">
    <property type="entry name" value="GLUTAREDOXIN_2"/>
    <property type="match status" value="1"/>
</dbReference>
<feature type="compositionally biased region" description="Basic and acidic residues" evidence="1">
    <location>
        <begin position="86"/>
        <end position="107"/>
    </location>
</feature>
<proteinExistence type="predicted"/>
<evidence type="ECO:0000313" key="3">
    <source>
        <dbReference type="EMBL" id="KAG6655659.1"/>
    </source>
</evidence>
<dbReference type="CDD" id="cd04371">
    <property type="entry name" value="DEP"/>
    <property type="match status" value="1"/>
</dbReference>
<reference evidence="3" key="1">
    <citation type="submission" date="2020-12" db="EMBL/GenBank/DDBJ databases">
        <title>WGS assembly of Carya illinoinensis cv. Pawnee.</title>
        <authorList>
            <person name="Platts A."/>
            <person name="Shu S."/>
            <person name="Wright S."/>
            <person name="Barry K."/>
            <person name="Edger P."/>
            <person name="Pires J.C."/>
            <person name="Schmutz J."/>
        </authorList>
    </citation>
    <scope>NUCLEOTIDE SEQUENCE</scope>
    <source>
        <tissue evidence="3">Leaf</tissue>
    </source>
</reference>
<dbReference type="Proteomes" id="UP000811609">
    <property type="component" value="Chromosome 5"/>
</dbReference>
<dbReference type="EMBL" id="CM031829">
    <property type="protein sequence ID" value="KAG6714928.1"/>
    <property type="molecule type" value="Genomic_DNA"/>
</dbReference>
<evidence type="ECO:0000259" key="2">
    <source>
        <dbReference type="PROSITE" id="PS50186"/>
    </source>
</evidence>
<evidence type="ECO:0000313" key="5">
    <source>
        <dbReference type="Proteomes" id="UP000811609"/>
    </source>
</evidence>
<dbReference type="InterPro" id="IPR002109">
    <property type="entry name" value="Glutaredoxin"/>
</dbReference>
<gene>
    <name evidence="3" type="ORF">CIPAW_05G231600</name>
    <name evidence="4" type="ORF">I3842_05G225500</name>
</gene>
<sequence>MEKEDSTVKSVVNSPTVEKVEEELLVQEEDREEPLKERRDNPKFGHDNLQDESGDKMDEGMNFQVKAQEQKLDDDIGQVDSVLKMNDSRDLGDKMNKNRDLESKAQEDDMDQNMEGVFGEENEEEPVFDGTEGVVEKAVALTNFVKEKGAVAVSSVLRRLSGKKDEDGQDFPGDESKDVPDSSENSDVKEGPQKTTERSVWNPLSYIMMSHNADADNNAEQREEVSKGSTQPIAMKGRVILYTRLGCLDCKEARLFLFWKRLRYVEINIDIYPSRKLELEKISGSSAVPKVFFNEILIGGVSELKALNESGKLDEKIDYLINEAPSFEAPLPPLSGEDDLSSSGAFDELALLVRKMKEVIIVKDRFYKMRRFTNCFIGSEAVDFLSEDQYLEREEAIEFGRKLASTFFFQHVLEENLFEDGNHLYRFLDDDPIVSSQCHNIPRGITDVKPKPILDIASRLRFLFYGILEAYTSEDGKHVDYRSIHGSEEFARYLRIVQELQRVEVQDMPREEKLAFFINLYNMMAIHAILVLGHPAGPLERRKLFGDFKYVIGGSTFSLSAIQNGILRGNQRPPFNLMKPFGAKDKRSKVALPYPEPLVHFALVCGTQSGPALQCYSPGNIDKELMDAARNFLRNGGIIVDMNAKVASASKILKWFNVDFGKSEVEVLKHASNYLEPADSEALLDLLANSQLKVIYQQYDWSLNC</sequence>
<feature type="compositionally biased region" description="Acidic residues" evidence="1">
    <location>
        <begin position="20"/>
        <end position="32"/>
    </location>
</feature>
<dbReference type="PROSITE" id="PS50186">
    <property type="entry name" value="DEP"/>
    <property type="match status" value="1"/>
</dbReference>
<evidence type="ECO:0000256" key="1">
    <source>
        <dbReference type="SAM" id="MobiDB-lite"/>
    </source>
</evidence>